<accession>A0A2W1LPX4</accession>
<comment type="caution">
    <text evidence="2">The sequence shown here is derived from an EMBL/GenBank/DDBJ whole genome shotgun (WGS) entry which is preliminary data.</text>
</comment>
<keyword evidence="3" id="KW-1185">Reference proteome</keyword>
<evidence type="ECO:0000313" key="2">
    <source>
        <dbReference type="EMBL" id="PZD96982.1"/>
    </source>
</evidence>
<organism evidence="2 3">
    <name type="scientific">Paenibacillus sambharensis</name>
    <dbReference type="NCBI Taxonomy" id="1803190"/>
    <lineage>
        <taxon>Bacteria</taxon>
        <taxon>Bacillati</taxon>
        <taxon>Bacillota</taxon>
        <taxon>Bacilli</taxon>
        <taxon>Bacillales</taxon>
        <taxon>Paenibacillaceae</taxon>
        <taxon>Paenibacillus</taxon>
    </lineage>
</organism>
<evidence type="ECO:0000313" key="3">
    <source>
        <dbReference type="Proteomes" id="UP000249522"/>
    </source>
</evidence>
<feature type="transmembrane region" description="Helical" evidence="1">
    <location>
        <begin position="16"/>
        <end position="43"/>
    </location>
</feature>
<gene>
    <name evidence="2" type="ORF">DNH61_04870</name>
</gene>
<keyword evidence="1" id="KW-1133">Transmembrane helix</keyword>
<dbReference type="Proteomes" id="UP000249522">
    <property type="component" value="Unassembled WGS sequence"/>
</dbReference>
<proteinExistence type="predicted"/>
<dbReference type="AlphaFoldDB" id="A0A2W1LPX4"/>
<evidence type="ECO:0000256" key="1">
    <source>
        <dbReference type="SAM" id="Phobius"/>
    </source>
</evidence>
<reference evidence="2 3" key="1">
    <citation type="submission" date="2018-06" db="EMBL/GenBank/DDBJ databases">
        <title>Paenibacillus imtechensis sp. nov.</title>
        <authorList>
            <person name="Pinnaka A.K."/>
            <person name="Singh H."/>
            <person name="Kaur M."/>
        </authorList>
    </citation>
    <scope>NUCLEOTIDE SEQUENCE [LARGE SCALE GENOMIC DNA]</scope>
    <source>
        <strain evidence="2 3">SMB1</strain>
    </source>
</reference>
<keyword evidence="1" id="KW-0812">Transmembrane</keyword>
<protein>
    <submittedName>
        <fullName evidence="2">Uncharacterized protein</fullName>
    </submittedName>
</protein>
<keyword evidence="1" id="KW-0472">Membrane</keyword>
<name>A0A2W1LPX4_9BACL</name>
<dbReference type="EMBL" id="QKRB01000034">
    <property type="protein sequence ID" value="PZD96982.1"/>
    <property type="molecule type" value="Genomic_DNA"/>
</dbReference>
<sequence>MHPFLTYILFLCSIPLLVLIILLMFYPAFWVFLILAVLGFFAVSHNRQKEKGFLDCISGYSHGDQKRILYIYPDRITIDDIEIICFEKIKSASMHKRSNWVRTGGGFGVKREYKTLSISYINKDGNSSVYTFLSCKNPNNSFDRICEKINNMVGYVPPQEMSQLPHEL</sequence>